<comment type="similarity">
    <text evidence="10">Belongs to the phosphohexose mutase family.</text>
</comment>
<dbReference type="InterPro" id="IPR009720">
    <property type="entry name" value="IMP_biosynth_PurP_C"/>
</dbReference>
<evidence type="ECO:0000259" key="11">
    <source>
        <dbReference type="PROSITE" id="PS50975"/>
    </source>
</evidence>
<dbReference type="GO" id="GO:0016879">
    <property type="term" value="F:ligase activity, forming carbon-nitrogen bonds"/>
    <property type="evidence" value="ECO:0007669"/>
    <property type="project" value="UniProtKB-UniRule"/>
</dbReference>
<evidence type="ECO:0000256" key="5">
    <source>
        <dbReference type="ARBA" id="ARBA00022741"/>
    </source>
</evidence>
<dbReference type="InterPro" id="IPR011761">
    <property type="entry name" value="ATP-grasp"/>
</dbReference>
<feature type="binding site" evidence="10">
    <location>
        <position position="30"/>
    </location>
    <ligand>
        <name>5-amino-1-(5-phospho-beta-D-ribosyl)imidazole-4-carboxamide</name>
        <dbReference type="ChEBI" id="CHEBI:58475"/>
    </ligand>
</feature>
<dbReference type="AlphaFoldDB" id="A0A977PKA7"/>
<feature type="domain" description="ATP-grasp" evidence="11">
    <location>
        <begin position="119"/>
        <end position="345"/>
    </location>
</feature>
<protein>
    <recommendedName>
        <fullName evidence="10">5-formaminoimidazole-4-carboxamide-1-(beta)-D-ribofuranosyl 5'-monophosphate synthetase</fullName>
        <ecNumber evidence="10">6.3.4.23</ecNumber>
    </recommendedName>
    <alternativeName>
        <fullName evidence="10">5-aminoimidazole-4-carboxamide-1-beta-D-ribofuranosyl 5'-monophosphate--formate ligase</fullName>
    </alternativeName>
</protein>
<name>A0A977PKA7_9CREN</name>
<evidence type="ECO:0000256" key="10">
    <source>
        <dbReference type="HAMAP-Rule" id="MF_01163"/>
    </source>
</evidence>
<dbReference type="SUPFAM" id="SSF56059">
    <property type="entry name" value="Glutathione synthetase ATP-binding domain-like"/>
    <property type="match status" value="1"/>
</dbReference>
<dbReference type="InterPro" id="IPR013815">
    <property type="entry name" value="ATP_grasp_subdomain_1"/>
</dbReference>
<dbReference type="InterPro" id="IPR023656">
    <property type="entry name" value="IMP_biosynth_PurP"/>
</dbReference>
<dbReference type="Gene3D" id="3.30.1490.20">
    <property type="entry name" value="ATP-grasp fold, A domain"/>
    <property type="match status" value="1"/>
</dbReference>
<dbReference type="EC" id="6.3.4.23" evidence="10"/>
<keyword evidence="5 10" id="KW-0547">Nucleotide-binding</keyword>
<dbReference type="GO" id="GO:0006189">
    <property type="term" value="P:'de novo' IMP biosynthetic process"/>
    <property type="evidence" value="ECO:0007669"/>
    <property type="project" value="UniProtKB-UniRule"/>
</dbReference>
<keyword evidence="9" id="KW-0464">Manganese</keyword>
<keyword evidence="4" id="KW-0479">Metal-binding</keyword>
<comment type="function">
    <text evidence="10">Catalyzes the ATP- and formate-dependent formylation of 5-aminoimidazole-4-carboxamide-1-beta-d-ribofuranosyl 5'-monophosphate (AICAR) to 5-formaminoimidazole-4-carboxamide-1-beta-d-ribofuranosyl 5'-monophosphate (FAICAR) in the absence of folates.</text>
</comment>
<evidence type="ECO:0000313" key="13">
    <source>
        <dbReference type="Proteomes" id="UP001063698"/>
    </source>
</evidence>
<organism evidence="12 13">
    <name type="scientific">Ignicoccus pacificus DSM 13166</name>
    <dbReference type="NCBI Taxonomy" id="940294"/>
    <lineage>
        <taxon>Archaea</taxon>
        <taxon>Thermoproteota</taxon>
        <taxon>Thermoprotei</taxon>
        <taxon>Desulfurococcales</taxon>
        <taxon>Desulfurococcaceae</taxon>
        <taxon>Ignicoccus</taxon>
    </lineage>
</organism>
<evidence type="ECO:0000256" key="4">
    <source>
        <dbReference type="ARBA" id="ARBA00022723"/>
    </source>
</evidence>
<keyword evidence="6 10" id="KW-0658">Purine biosynthesis</keyword>
<evidence type="ECO:0000313" key="12">
    <source>
        <dbReference type="EMBL" id="UXD21090.1"/>
    </source>
</evidence>
<proteinExistence type="inferred from homology"/>
<keyword evidence="3 10" id="KW-0436">Ligase</keyword>
<reference evidence="12" key="1">
    <citation type="submission" date="2013-11" db="EMBL/GenBank/DDBJ databases">
        <title>Comparative genomics of Ignicoccus.</title>
        <authorList>
            <person name="Podar M."/>
        </authorList>
    </citation>
    <scope>NUCLEOTIDE SEQUENCE</scope>
    <source>
        <strain evidence="12">DSM 13166</strain>
    </source>
</reference>
<evidence type="ECO:0000256" key="2">
    <source>
        <dbReference type="ARBA" id="ARBA00001946"/>
    </source>
</evidence>
<feature type="binding site" evidence="10">
    <location>
        <position position="251"/>
    </location>
    <ligand>
        <name>5-amino-1-(5-phospho-beta-D-ribosyl)imidazole-4-carboxamide</name>
        <dbReference type="ChEBI" id="CHEBI:58475"/>
    </ligand>
</feature>
<dbReference type="Pfam" id="PF06849">
    <property type="entry name" value="DUF1246"/>
    <property type="match status" value="1"/>
</dbReference>
<dbReference type="PIRSF" id="PIRSF004602">
    <property type="entry name" value="ATPgrasp_PurP"/>
    <property type="match status" value="1"/>
</dbReference>
<evidence type="ECO:0000256" key="9">
    <source>
        <dbReference type="ARBA" id="ARBA00023211"/>
    </source>
</evidence>
<evidence type="ECO:0000256" key="1">
    <source>
        <dbReference type="ARBA" id="ARBA00001936"/>
    </source>
</evidence>
<sequence length="354" mass="40216">MSKGSVPMEVQKILNEYDLSKLSVATAGSHSALQILHGAKKEGLRTVLIVKKDRLDFYRTFSHFIDEFIIIENWSEILEKDVKDNLIALNSIIIPHGSFVEYVGSKNLQKYEVPIFGSRKILEWEATQEKKMELLRRAGIRVPKEFKSPEEVDRLVIVKLGGAKGGRGYFLASTPEEVKEGLEKLGNPSNYIIQEYVIGVPAYYHVFNSKVYNRIEITGMDIRYESNVDGLRRLPPKYASKVSPTFTVVGNIPMVLRESLLITVYNYAKSFVEVTKEVVGEEIVGPFCLESIITENGEIVVFEFSGRIVAGTNVYIDGSPYSYLYWDEPMSVGRRIAREIRKARDKGMLEEILR</sequence>
<gene>
    <name evidence="10" type="primary">purP</name>
    <name evidence="12" type="ORF">IPA_00050</name>
</gene>
<evidence type="ECO:0000256" key="8">
    <source>
        <dbReference type="ARBA" id="ARBA00022842"/>
    </source>
</evidence>
<keyword evidence="7 10" id="KW-0067">ATP-binding</keyword>
<dbReference type="PANTHER" id="PTHR38147">
    <property type="entry name" value="5-FORMAMINOIMIDAZOLE-4-CARBOXAMIDE-1-(BETA)-D-RIBOFURANOSYL 5'-MONOPHOSPHATE SYNTHETASE-RELATED"/>
    <property type="match status" value="1"/>
</dbReference>
<dbReference type="Pfam" id="PF06973">
    <property type="entry name" value="DUF1297"/>
    <property type="match status" value="1"/>
</dbReference>
<dbReference type="InterPro" id="IPR010672">
    <property type="entry name" value="IMP_biosynth_PurP_N"/>
</dbReference>
<dbReference type="EMBL" id="CP006868">
    <property type="protein sequence ID" value="UXD21090.1"/>
    <property type="molecule type" value="Genomic_DNA"/>
</dbReference>
<keyword evidence="8" id="KW-0460">Magnesium</keyword>
<feature type="binding site" evidence="10">
    <location>
        <position position="225"/>
    </location>
    <ligand>
        <name>ATP</name>
        <dbReference type="ChEBI" id="CHEBI:30616"/>
    </ligand>
</feature>
<comment type="pathway">
    <text evidence="10">Purine metabolism; IMP biosynthesis via de novo pathway; 5-formamido-1-(5-phospho-D-ribosyl)imidazole-4-carboxamide from 5-amino-1-(5-phospho-D-ribosyl)imidazole-4-carboxamide (formate route): step 1/1.</text>
</comment>
<accession>A0A977PKA7</accession>
<dbReference type="InterPro" id="IPR016185">
    <property type="entry name" value="PreATP-grasp_dom_sf"/>
</dbReference>
<dbReference type="HAMAP" id="MF_01163">
    <property type="entry name" value="IMP_biosynth_PurP"/>
    <property type="match status" value="1"/>
</dbReference>
<dbReference type="Gene3D" id="3.30.470.20">
    <property type="entry name" value="ATP-grasp fold, B domain"/>
    <property type="match status" value="1"/>
</dbReference>
<dbReference type="PANTHER" id="PTHR38147:SF2">
    <property type="entry name" value="5-FORMAMINOIMIDAZOLE-4-CARBOXAMIDE-1-(BETA)-D-RIBOFURANOSYL 5'-MONOPHOSPHATE SYNTHETASE"/>
    <property type="match status" value="1"/>
</dbReference>
<comment type="cofactor">
    <cofactor evidence="2">
        <name>Mg(2+)</name>
        <dbReference type="ChEBI" id="CHEBI:18420"/>
    </cofactor>
</comment>
<dbReference type="GO" id="GO:0000287">
    <property type="term" value="F:magnesium ion binding"/>
    <property type="evidence" value="ECO:0007669"/>
    <property type="project" value="InterPro"/>
</dbReference>
<dbReference type="SUPFAM" id="SSF52440">
    <property type="entry name" value="PreATP-grasp domain"/>
    <property type="match status" value="1"/>
</dbReference>
<feature type="binding site" evidence="10">
    <location>
        <position position="98"/>
    </location>
    <ligand>
        <name>5-amino-1-(5-phospho-beta-D-ribosyl)imidazole-4-carboxamide</name>
        <dbReference type="ChEBI" id="CHEBI:58475"/>
    </ligand>
</feature>
<dbReference type="PROSITE" id="PS50975">
    <property type="entry name" value="ATP_GRASP"/>
    <property type="match status" value="1"/>
</dbReference>
<evidence type="ECO:0000256" key="7">
    <source>
        <dbReference type="ARBA" id="ARBA00022840"/>
    </source>
</evidence>
<evidence type="ECO:0000256" key="3">
    <source>
        <dbReference type="ARBA" id="ARBA00022598"/>
    </source>
</evidence>
<dbReference type="Proteomes" id="UP001063698">
    <property type="component" value="Chromosome"/>
</dbReference>
<dbReference type="Gene3D" id="3.40.50.20">
    <property type="match status" value="1"/>
</dbReference>
<evidence type="ECO:0000256" key="6">
    <source>
        <dbReference type="ARBA" id="ARBA00022755"/>
    </source>
</evidence>
<dbReference type="GO" id="GO:0005524">
    <property type="term" value="F:ATP binding"/>
    <property type="evidence" value="ECO:0007669"/>
    <property type="project" value="UniProtKB-UniRule"/>
</dbReference>
<comment type="catalytic activity">
    <reaction evidence="10">
        <text>5-amino-1-(5-phospho-beta-D-ribosyl)imidazole-4-carboxamide + formate + ATP = 5-formamido-1-(5-phospho-D-ribosyl)imidazole-4-carboxamide + ADP + phosphate</text>
        <dbReference type="Rhea" id="RHEA:24836"/>
        <dbReference type="ChEBI" id="CHEBI:15740"/>
        <dbReference type="ChEBI" id="CHEBI:30616"/>
        <dbReference type="ChEBI" id="CHEBI:43474"/>
        <dbReference type="ChEBI" id="CHEBI:58467"/>
        <dbReference type="ChEBI" id="CHEBI:58475"/>
        <dbReference type="ChEBI" id="CHEBI:456216"/>
        <dbReference type="EC" id="6.3.4.23"/>
    </reaction>
</comment>
<keyword evidence="13" id="KW-1185">Reference proteome</keyword>
<comment type="cofactor">
    <cofactor evidence="1">
        <name>Mn(2+)</name>
        <dbReference type="ChEBI" id="CHEBI:29035"/>
    </cofactor>
</comment>
<dbReference type="KEGG" id="ipc:IPA_00050"/>